<reference evidence="8" key="2">
    <citation type="submission" date="2015-06" db="UniProtKB">
        <authorList>
            <consortium name="EnsemblMetazoa"/>
        </authorList>
    </citation>
    <scope>IDENTIFICATION</scope>
</reference>
<dbReference type="GO" id="GO:0141221">
    <property type="term" value="F:histone deacetylase activity, hydrolytic mechanism"/>
    <property type="evidence" value="ECO:0007669"/>
    <property type="project" value="UniProtKB-EC"/>
</dbReference>
<dbReference type="GO" id="GO:0005634">
    <property type="term" value="C:nucleus"/>
    <property type="evidence" value="ECO:0007669"/>
    <property type="project" value="UniProtKB-SubCell"/>
</dbReference>
<gene>
    <name evidence="8" type="primary">107371704</name>
</gene>
<dbReference type="EnsemblMetazoa" id="tetur02g05660.1">
    <property type="protein sequence ID" value="tetur02g05660.1"/>
    <property type="gene ID" value="tetur02g05660"/>
</dbReference>
<evidence type="ECO:0000256" key="4">
    <source>
        <dbReference type="ARBA" id="ARBA00023242"/>
    </source>
</evidence>
<comment type="subcellular location">
    <subcellularLocation>
        <location evidence="1">Nucleus</location>
    </subcellularLocation>
</comment>
<evidence type="ECO:0000313" key="9">
    <source>
        <dbReference type="Proteomes" id="UP000015104"/>
    </source>
</evidence>
<dbReference type="InterPro" id="IPR023801">
    <property type="entry name" value="His_deacetylse_dom"/>
</dbReference>
<sequence length="838" mass="94134">MEAETRNLTKSGSTKSTNDDLTKALDQLKLGDTDDVKDQSRKSIKTGLIFDVSMTEHKCIWDENYPESPDRFSRVLDKMKQLGLVDRCKLLQPRPASKKEILYIHTEDHFEKMKITETIDDPVELEELSSKYDAVYFHPKTNELALLAAGSTIELIDAVLEDEVKNGFALIRPPGHHAFADKPCGYCFYNNIAIGAAHAVKQHGLQRVLIVDWDIHHGQATQFSFEEQDEVMYFSIHKYLNGSFWPELIESNYNSIGRGPGKGYNVNVPLNEEELTDHDYLAIFHNILLPLAYEYNPQLILISAGYDAAIGCPEGNMLLSPSLFAHLTSQLMTLAQGKVCVVLEGGYCLSSLSDGAALTLRALLGDPCPPLPKSDEPVKLHKSAVDSILDVIWAHKPQWKSLRIQEEFSGAEIIDENNPLVRRYSPVVEYRGKASLVDPPSKYDTRDCYPVRDKETFEKFESMIRCLWNSTDLTVSSSRTCIKFDFDMNSHRRPNSDHPECPDRIKSIYNGLKNKGILDNCTIIEEKRSAVDAELKLVHSDEYVLKIRLLEHMNQDQIDKVAHTFDSIYMCKNTNDAARLSVGALLQVTDQVLTNKSRNGFAIIRPPGHHAARNAASGFCIFNNIAVAVEYAIKNYNLKRVLIVDWDVHHGDGTQSIFENHPNVLFISLHRYDFASFYPNSIKSGFKTPSNIINIPWNGGPMSNFDYILAFTNIILPVAYEYNPEVVFVSAGFDAAKNDPLGEYKLDPEVFGHFTHLLSGLARGKLILALEGGYNLNAITESTANCVSVLLGEPPKPLQKTIINESARTTIRDVMSYHSSNYSSLAFYAQLPPNKLTE</sequence>
<dbReference type="Gene3D" id="3.40.800.20">
    <property type="entry name" value="Histone deacetylase domain"/>
    <property type="match status" value="2"/>
</dbReference>
<evidence type="ECO:0000256" key="3">
    <source>
        <dbReference type="ARBA" id="ARBA00022801"/>
    </source>
</evidence>
<evidence type="ECO:0000256" key="5">
    <source>
        <dbReference type="ARBA" id="ARBA00048287"/>
    </source>
</evidence>
<dbReference type="AlphaFoldDB" id="T1JVS7"/>
<dbReference type="PANTHER" id="PTHR10625:SF43">
    <property type="entry name" value="POLYAMINE DEACETYLASE HDAC10"/>
    <property type="match status" value="1"/>
</dbReference>
<dbReference type="SUPFAM" id="SSF52768">
    <property type="entry name" value="Arginase/deacetylase"/>
    <property type="match status" value="2"/>
</dbReference>
<reference evidence="9" key="1">
    <citation type="submission" date="2011-08" db="EMBL/GenBank/DDBJ databases">
        <authorList>
            <person name="Rombauts S."/>
        </authorList>
    </citation>
    <scope>NUCLEOTIDE SEQUENCE</scope>
    <source>
        <strain evidence="9">London</strain>
    </source>
</reference>
<dbReference type="GO" id="GO:0040029">
    <property type="term" value="P:epigenetic regulation of gene expression"/>
    <property type="evidence" value="ECO:0007669"/>
    <property type="project" value="TreeGrafter"/>
</dbReference>
<keyword evidence="4" id="KW-0539">Nucleus</keyword>
<dbReference type="Pfam" id="PF00850">
    <property type="entry name" value="Hist_deacetyl"/>
    <property type="match status" value="2"/>
</dbReference>
<comment type="catalytic activity">
    <reaction evidence="5">
        <text>N(6)-acetyl-L-lysyl-[histone] + H2O = L-lysyl-[histone] + acetate</text>
        <dbReference type="Rhea" id="RHEA:58196"/>
        <dbReference type="Rhea" id="RHEA-COMP:9845"/>
        <dbReference type="Rhea" id="RHEA-COMP:11338"/>
        <dbReference type="ChEBI" id="CHEBI:15377"/>
        <dbReference type="ChEBI" id="CHEBI:29969"/>
        <dbReference type="ChEBI" id="CHEBI:30089"/>
        <dbReference type="ChEBI" id="CHEBI:61930"/>
        <dbReference type="EC" id="3.5.1.98"/>
    </reaction>
</comment>
<feature type="domain" description="Histone deacetylase" evidence="7">
    <location>
        <begin position="66"/>
        <end position="362"/>
    </location>
</feature>
<accession>T1JVS7</accession>
<dbReference type="STRING" id="32264.T1JVS7"/>
<comment type="similarity">
    <text evidence="2">Belongs to the histone deacetylase family. HD type 2 subfamily.</text>
</comment>
<protein>
    <recommendedName>
        <fullName evidence="7">Histone deacetylase domain-containing protein</fullName>
    </recommendedName>
</protein>
<keyword evidence="3" id="KW-0378">Hydrolase</keyword>
<proteinExistence type="inferred from homology"/>
<dbReference type="InterPro" id="IPR023696">
    <property type="entry name" value="Ureohydrolase_dom_sf"/>
</dbReference>
<evidence type="ECO:0000256" key="1">
    <source>
        <dbReference type="ARBA" id="ARBA00004123"/>
    </source>
</evidence>
<dbReference type="HOGENOM" id="CLU_007727_6_0_1"/>
<dbReference type="InterPro" id="IPR000286">
    <property type="entry name" value="HDACs"/>
</dbReference>
<dbReference type="EMBL" id="CAEY01000797">
    <property type="status" value="NOT_ANNOTATED_CDS"/>
    <property type="molecule type" value="Genomic_DNA"/>
</dbReference>
<feature type="domain" description="Histone deacetylase" evidence="7">
    <location>
        <begin position="498"/>
        <end position="789"/>
    </location>
</feature>
<name>T1JVS7_TETUR</name>
<organism evidence="8 9">
    <name type="scientific">Tetranychus urticae</name>
    <name type="common">Two-spotted spider mite</name>
    <dbReference type="NCBI Taxonomy" id="32264"/>
    <lineage>
        <taxon>Eukaryota</taxon>
        <taxon>Metazoa</taxon>
        <taxon>Ecdysozoa</taxon>
        <taxon>Arthropoda</taxon>
        <taxon>Chelicerata</taxon>
        <taxon>Arachnida</taxon>
        <taxon>Acari</taxon>
        <taxon>Acariformes</taxon>
        <taxon>Trombidiformes</taxon>
        <taxon>Prostigmata</taxon>
        <taxon>Eleutherengona</taxon>
        <taxon>Raphignathae</taxon>
        <taxon>Tetranychoidea</taxon>
        <taxon>Tetranychidae</taxon>
        <taxon>Tetranychus</taxon>
    </lineage>
</organism>
<evidence type="ECO:0000313" key="8">
    <source>
        <dbReference type="EnsemblMetazoa" id="tetur02g05660.1"/>
    </source>
</evidence>
<keyword evidence="9" id="KW-1185">Reference proteome</keyword>
<evidence type="ECO:0000256" key="6">
    <source>
        <dbReference type="SAM" id="MobiDB-lite"/>
    </source>
</evidence>
<dbReference type="CDD" id="cd10002">
    <property type="entry name" value="HDAC10_HDAC6-dom1"/>
    <property type="match status" value="1"/>
</dbReference>
<dbReference type="FunFam" id="3.40.800.20:FF:000005">
    <property type="entry name" value="histone deacetylase 6"/>
    <property type="match status" value="1"/>
</dbReference>
<dbReference type="OrthoDB" id="424012at2759"/>
<evidence type="ECO:0000256" key="2">
    <source>
        <dbReference type="ARBA" id="ARBA00007738"/>
    </source>
</evidence>
<evidence type="ECO:0000259" key="7">
    <source>
        <dbReference type="Pfam" id="PF00850"/>
    </source>
</evidence>
<dbReference type="eggNOG" id="KOG1343">
    <property type="taxonomic scope" value="Eukaryota"/>
</dbReference>
<feature type="region of interest" description="Disordered" evidence="6">
    <location>
        <begin position="1"/>
        <end position="21"/>
    </location>
</feature>
<dbReference type="InterPro" id="IPR037138">
    <property type="entry name" value="His_deacetylse_dom_sf"/>
</dbReference>
<dbReference type="Proteomes" id="UP000015104">
    <property type="component" value="Unassembled WGS sequence"/>
</dbReference>
<dbReference type="PRINTS" id="PR01270">
    <property type="entry name" value="HDASUPER"/>
</dbReference>
<dbReference type="PANTHER" id="PTHR10625">
    <property type="entry name" value="HISTONE DEACETYLASE HDAC1-RELATED"/>
    <property type="match status" value="1"/>
</dbReference>